<dbReference type="InterPro" id="IPR025151">
    <property type="entry name" value="ELYS_dom"/>
</dbReference>
<evidence type="ECO:0000259" key="4">
    <source>
        <dbReference type="Pfam" id="PF13934"/>
    </source>
</evidence>
<feature type="domain" description="ELYS-like" evidence="4">
    <location>
        <begin position="452"/>
        <end position="661"/>
    </location>
</feature>
<name>A0A9N8W582_9GLOM</name>
<evidence type="ECO:0000256" key="3">
    <source>
        <dbReference type="SAM" id="MobiDB-lite"/>
    </source>
</evidence>
<feature type="non-terminal residue" evidence="5">
    <location>
        <position position="922"/>
    </location>
</feature>
<dbReference type="Pfam" id="PF13934">
    <property type="entry name" value="ELYS"/>
    <property type="match status" value="1"/>
</dbReference>
<feature type="compositionally biased region" description="Polar residues" evidence="3">
    <location>
        <begin position="1"/>
        <end position="19"/>
    </location>
</feature>
<dbReference type="OrthoDB" id="20729at2759"/>
<evidence type="ECO:0000313" key="5">
    <source>
        <dbReference type="EMBL" id="CAG8475490.1"/>
    </source>
</evidence>
<evidence type="ECO:0000256" key="1">
    <source>
        <dbReference type="ARBA" id="ARBA00004123"/>
    </source>
</evidence>
<comment type="subcellular location">
    <subcellularLocation>
        <location evidence="1">Nucleus</location>
    </subcellularLocation>
</comment>
<evidence type="ECO:0000313" key="6">
    <source>
        <dbReference type="Proteomes" id="UP000789405"/>
    </source>
</evidence>
<feature type="compositionally biased region" description="Polar residues" evidence="3">
    <location>
        <begin position="773"/>
        <end position="782"/>
    </location>
</feature>
<organism evidence="5 6">
    <name type="scientific">Dentiscutata erythropus</name>
    <dbReference type="NCBI Taxonomy" id="1348616"/>
    <lineage>
        <taxon>Eukaryota</taxon>
        <taxon>Fungi</taxon>
        <taxon>Fungi incertae sedis</taxon>
        <taxon>Mucoromycota</taxon>
        <taxon>Glomeromycotina</taxon>
        <taxon>Glomeromycetes</taxon>
        <taxon>Diversisporales</taxon>
        <taxon>Gigasporaceae</taxon>
        <taxon>Dentiscutata</taxon>
    </lineage>
</organism>
<comment type="caution">
    <text evidence="5">The sequence shown here is derived from an EMBL/GenBank/DDBJ whole genome shotgun (WGS) entry which is preliminary data.</text>
</comment>
<dbReference type="EMBL" id="CAJVPY010000480">
    <property type="protein sequence ID" value="CAG8475490.1"/>
    <property type="molecule type" value="Genomic_DNA"/>
</dbReference>
<sequence>NFIRSSPATLPRTQISPSDQVHRPTAGAFGTQHASLDTSTFIYTWSDKVIEIRYKRDFKLYDTFDLRKYNCEQKCNPLRLREEGYLREIVKVTDCMRISHILPMNLDKLIPTINDVVFSEKIIHSDDENQKLNQARTTASESYLIVIASAIGISLYRLLPPTEGFCSKFRVIEEHYQQLYTREPVSAVNVYMSSYQLHGTNGIPFIIAGGMRGLIEIFSYEFDLKIQQIQTIEPPMSLAPVTHIISRPPHADHEGLIIVGHGGLDPALNNDFIEQIDPKPMIRFFKTSFGFVHQTCQEFEQNYEGRPDSNVSKGRIFAITSVVDGVDYVVCVALESVYLEKDAKDGPELAIFKIEGAQTISLICWENISVLCNLLPILDIDAPIRYARCEILLPDRTVLFDPNIKAQCEVFYDLKPSFTEWFDNAEFMKYTPYNTVTSNGIRSKRNQMDGELIFDMLLRFVNIDPASYPPLDIEALKILFDDIFKSNDIDMLRKHCLVYYLLKDWQAFSKKHQKYAARFLIPPNFLCLMDGYWALDHWQFAEAIRFLTEPTVTVDWDIKVMRVLLNHVGPHDALKYANLNSTQEKSPENIEIYMEILLQCDICEALLFQRQHRTRADDFALFKKLLDFCFLPKPNADRLNILLNTVMDENECAFLCKYCDSEDQETRKHFLIIYNLHHGNIIESIKENELLRRQGKSIGSDHMRNKYIGSIMETLPPMQLKEISMEVDKALRRDERINGINTTFVELEETMTPERQKNTSPSNFDIPVLTDHSPFTSPQNDRTPVVKQEPSSGRRKSRAIATPTPTRTIITRSMAKSNHQRRFNNSTASTKTKFHETKTSNDTPPPHQNYEEKNQLTEVIDRILDTLVSERRHHINNVILPAIRAVLKGLPIAKSTFVTGTMIRLNVLIRDSADRSSLLPST</sequence>
<feature type="region of interest" description="Disordered" evidence="3">
    <location>
        <begin position="1"/>
        <end position="26"/>
    </location>
</feature>
<proteinExistence type="predicted"/>
<feature type="region of interest" description="Disordered" evidence="3">
    <location>
        <begin position="751"/>
        <end position="801"/>
    </location>
</feature>
<protein>
    <submittedName>
        <fullName evidence="5">4084_t:CDS:1</fullName>
    </submittedName>
</protein>
<gene>
    <name evidence="5" type="ORF">DERYTH_LOCUS1666</name>
</gene>
<feature type="region of interest" description="Disordered" evidence="3">
    <location>
        <begin position="815"/>
        <end position="850"/>
    </location>
</feature>
<evidence type="ECO:0000256" key="2">
    <source>
        <dbReference type="ARBA" id="ARBA00023242"/>
    </source>
</evidence>
<keyword evidence="6" id="KW-1185">Reference proteome</keyword>
<dbReference type="Proteomes" id="UP000789405">
    <property type="component" value="Unassembled WGS sequence"/>
</dbReference>
<accession>A0A9N8W582</accession>
<dbReference type="AlphaFoldDB" id="A0A9N8W582"/>
<reference evidence="5" key="1">
    <citation type="submission" date="2021-06" db="EMBL/GenBank/DDBJ databases">
        <authorList>
            <person name="Kallberg Y."/>
            <person name="Tangrot J."/>
            <person name="Rosling A."/>
        </authorList>
    </citation>
    <scope>NUCLEOTIDE SEQUENCE</scope>
    <source>
        <strain evidence="5">MA453B</strain>
    </source>
</reference>
<dbReference type="GO" id="GO:0005634">
    <property type="term" value="C:nucleus"/>
    <property type="evidence" value="ECO:0007669"/>
    <property type="project" value="UniProtKB-SubCell"/>
</dbReference>
<keyword evidence="2" id="KW-0539">Nucleus</keyword>